<name>A3IJ66_9CHRO</name>
<evidence type="ECO:0000313" key="2">
    <source>
        <dbReference type="Proteomes" id="UP000003781"/>
    </source>
</evidence>
<dbReference type="AlphaFoldDB" id="A3IJ66"/>
<comment type="caution">
    <text evidence="1">The sequence shown here is derived from an EMBL/GenBank/DDBJ whole genome shotgun (WGS) entry which is preliminary data.</text>
</comment>
<dbReference type="EMBL" id="AAXW01000002">
    <property type="protein sequence ID" value="EAZ93848.1"/>
    <property type="molecule type" value="Genomic_DNA"/>
</dbReference>
<evidence type="ECO:0000313" key="1">
    <source>
        <dbReference type="EMBL" id="EAZ93848.1"/>
    </source>
</evidence>
<sequence length="31" mass="3787">MWLFFKQPDNPDCIMTSHCFLVVLFNKVKRK</sequence>
<accession>A3IJ66</accession>
<reference evidence="1 2" key="1">
    <citation type="submission" date="2007-03" db="EMBL/GenBank/DDBJ databases">
        <authorList>
            <person name="Stal L."/>
            <person name="Ferriera S."/>
            <person name="Johnson J."/>
            <person name="Kravitz S."/>
            <person name="Beeson K."/>
            <person name="Sutton G."/>
            <person name="Rogers Y.-H."/>
            <person name="Friedman R."/>
            <person name="Frazier M."/>
            <person name="Venter J.C."/>
        </authorList>
    </citation>
    <scope>NUCLEOTIDE SEQUENCE [LARGE SCALE GENOMIC DNA]</scope>
    <source>
        <strain evidence="1 2">CCY0110</strain>
    </source>
</reference>
<protein>
    <submittedName>
        <fullName evidence="1">Uncharacterized protein</fullName>
    </submittedName>
</protein>
<dbReference type="Proteomes" id="UP000003781">
    <property type="component" value="Unassembled WGS sequence"/>
</dbReference>
<gene>
    <name evidence="1" type="ORF">CY0110_18672</name>
</gene>
<keyword evidence="2" id="KW-1185">Reference proteome</keyword>
<organism evidence="1 2">
    <name type="scientific">Crocosphaera chwakensis CCY0110</name>
    <dbReference type="NCBI Taxonomy" id="391612"/>
    <lineage>
        <taxon>Bacteria</taxon>
        <taxon>Bacillati</taxon>
        <taxon>Cyanobacteriota</taxon>
        <taxon>Cyanophyceae</taxon>
        <taxon>Oscillatoriophycideae</taxon>
        <taxon>Chroococcales</taxon>
        <taxon>Aphanothecaceae</taxon>
        <taxon>Crocosphaera</taxon>
        <taxon>Crocosphaera chwakensis</taxon>
    </lineage>
</organism>
<proteinExistence type="predicted"/>